<comment type="function">
    <text evidence="1">May be involved in transcriptional regulation.</text>
</comment>
<evidence type="ECO:0000256" key="14">
    <source>
        <dbReference type="ARBA" id="ARBA00069175"/>
    </source>
</evidence>
<evidence type="ECO:0000256" key="15">
    <source>
        <dbReference type="PROSITE-ProRule" id="PRU00042"/>
    </source>
</evidence>
<keyword evidence="11" id="KW-0238">DNA-binding</keyword>
<evidence type="ECO:0000256" key="13">
    <source>
        <dbReference type="ARBA" id="ARBA00023242"/>
    </source>
</evidence>
<evidence type="ECO:0000256" key="4">
    <source>
        <dbReference type="ARBA" id="ARBA00022499"/>
    </source>
</evidence>
<keyword evidence="13" id="KW-0539">Nucleus</keyword>
<dbReference type="PROSITE" id="PS50157">
    <property type="entry name" value="ZINC_FINGER_C2H2_2"/>
    <property type="match status" value="11"/>
</dbReference>
<feature type="region of interest" description="Disordered" evidence="16">
    <location>
        <begin position="651"/>
        <end position="673"/>
    </location>
</feature>
<keyword evidence="7 15" id="KW-0863">Zinc-finger</keyword>
<dbReference type="Pfam" id="PF00096">
    <property type="entry name" value="zf-C2H2"/>
    <property type="match status" value="8"/>
</dbReference>
<dbReference type="FunFam" id="3.30.160.60:FF:000186">
    <property type="entry name" value="Zinc finger protein 366"/>
    <property type="match status" value="1"/>
</dbReference>
<keyword evidence="4" id="KW-1017">Isopeptide bond</keyword>
<reference evidence="18" key="1">
    <citation type="submission" date="2018-07" db="EMBL/GenBank/DDBJ databases">
        <title>Comparative genomics of catfishes provides insights into carnivory and benthic adaptation.</title>
        <authorList>
            <person name="Zhang Y."/>
            <person name="Wang D."/>
            <person name="Peng Z."/>
            <person name="Zheng S."/>
            <person name="Shao F."/>
            <person name="Tao W."/>
        </authorList>
    </citation>
    <scope>NUCLEOTIDE SEQUENCE</scope>
    <source>
        <strain evidence="18">Chongqing</strain>
    </source>
</reference>
<keyword evidence="5" id="KW-0479">Metal-binding</keyword>
<feature type="domain" description="C2H2-type" evidence="17">
    <location>
        <begin position="537"/>
        <end position="564"/>
    </location>
</feature>
<evidence type="ECO:0000256" key="7">
    <source>
        <dbReference type="ARBA" id="ARBA00022771"/>
    </source>
</evidence>
<comment type="caution">
    <text evidence="18">The sequence shown here is derived from an EMBL/GenBank/DDBJ whole genome shotgun (WGS) entry which is preliminary data.</text>
</comment>
<dbReference type="FunFam" id="3.30.160.60:FF:000203">
    <property type="entry name" value="Zinc finger protein 366"/>
    <property type="match status" value="1"/>
</dbReference>
<dbReference type="PROSITE" id="PS00028">
    <property type="entry name" value="ZINC_FINGER_C2H2_1"/>
    <property type="match status" value="11"/>
</dbReference>
<comment type="subcellular location">
    <subcellularLocation>
        <location evidence="2">Nucleus</location>
    </subcellularLocation>
</comment>
<evidence type="ECO:0000256" key="9">
    <source>
        <dbReference type="ARBA" id="ARBA00022843"/>
    </source>
</evidence>
<dbReference type="GO" id="GO:0005634">
    <property type="term" value="C:nucleus"/>
    <property type="evidence" value="ECO:0007669"/>
    <property type="project" value="UniProtKB-SubCell"/>
</dbReference>
<protein>
    <recommendedName>
        <fullName evidence="14">Zinc finger protein 710</fullName>
    </recommendedName>
</protein>
<dbReference type="FunFam" id="3.30.160.60:FF:000502">
    <property type="entry name" value="Zinc finger protein 710"/>
    <property type="match status" value="1"/>
</dbReference>
<feature type="domain" description="C2H2-type" evidence="17">
    <location>
        <begin position="565"/>
        <end position="592"/>
    </location>
</feature>
<evidence type="ECO:0000256" key="10">
    <source>
        <dbReference type="ARBA" id="ARBA00023015"/>
    </source>
</evidence>
<dbReference type="AlphaFoldDB" id="A0AAD5AR95"/>
<evidence type="ECO:0000256" key="5">
    <source>
        <dbReference type="ARBA" id="ARBA00022723"/>
    </source>
</evidence>
<gene>
    <name evidence="18" type="ORF">C0J50_20104</name>
</gene>
<dbReference type="GO" id="GO:0001228">
    <property type="term" value="F:DNA-binding transcription activator activity, RNA polymerase II-specific"/>
    <property type="evidence" value="ECO:0007669"/>
    <property type="project" value="TreeGrafter"/>
</dbReference>
<accession>A0AAD5AR95</accession>
<evidence type="ECO:0000313" key="18">
    <source>
        <dbReference type="EMBL" id="KAI5620334.1"/>
    </source>
</evidence>
<feature type="domain" description="C2H2-type" evidence="17">
    <location>
        <begin position="593"/>
        <end position="620"/>
    </location>
</feature>
<evidence type="ECO:0000259" key="17">
    <source>
        <dbReference type="PROSITE" id="PS50157"/>
    </source>
</evidence>
<evidence type="ECO:0000256" key="2">
    <source>
        <dbReference type="ARBA" id="ARBA00004123"/>
    </source>
</evidence>
<feature type="domain" description="C2H2-type" evidence="17">
    <location>
        <begin position="499"/>
        <end position="521"/>
    </location>
</feature>
<name>A0AAD5AR95_SILAS</name>
<feature type="domain" description="C2H2-type" evidence="17">
    <location>
        <begin position="359"/>
        <end position="386"/>
    </location>
</feature>
<comment type="similarity">
    <text evidence="3">Belongs to the krueppel C2H2-type zinc-finger protein family.</text>
</comment>
<sequence length="708" mass="80657">MRALKHLKHHSRSNVEEQAVPLARGYSEVMGNVVDAGTQTDPVVVLSLAQAAVLGLISQNEIFGTTIAPNGFYSGEARDCPPPPPEAMEYEYSDQLIGANGDYLPEPNEENCRPHGLWGVAKRRLGPRGKAKRHQSENNETIEIGKKPMNLQTWVKGEESEYSSPCYYSNVHCNENESEVLDLAPHRLTLKEEQNKGSPKHANESNQQQSDPDSDTTSQDADHTQEIETDSQPKGGSTKEEGRDEQRVLNLKTPEEDVTPAIRRYYESSVLTYEAAEPDITQADYDDGVQVATWGDGENPVARRVQIDRLDVNVQIDESYCVDVGEGLKRWKCRMCEKSYTSKYNLVTHILGHSGVKPHECLHCGKLFKQPSHLQTHLLTHQGTRPHKCTVCKKAFTQTSHLKRHMLQHSDIKPYSCRFCGRGFAYPSELRTHETKHENGRCHVCTQCTMEFPTYAHLRRHQVSHQGPAAFQCSECHKSFAYRSQLQNHLMKHQNMRPHICSECGLEFVQVHHLKQHLLTHKVLAQQGLEHKGMKEYKCDVCSREFTLSANLKRHMLIHTSMRPFQCHICFKTFVQKQTLKTHMIVHLPVKPFKCKVCGKSFNRMYNLLGHMHLHAGSKPFKCPYCSSKFNLKGNLSRHMKVKHGIIDVLPDSHDSQPDMEGQEDYEEDSFDYSERENLASNNTQDLAKLAEMSYYNYTKAAAYYATA</sequence>
<evidence type="ECO:0000256" key="3">
    <source>
        <dbReference type="ARBA" id="ARBA00006991"/>
    </source>
</evidence>
<evidence type="ECO:0000256" key="12">
    <source>
        <dbReference type="ARBA" id="ARBA00023163"/>
    </source>
</evidence>
<proteinExistence type="inferred from homology"/>
<feature type="domain" description="C2H2-type" evidence="17">
    <location>
        <begin position="471"/>
        <end position="498"/>
    </location>
</feature>
<evidence type="ECO:0000313" key="19">
    <source>
        <dbReference type="Proteomes" id="UP001205998"/>
    </source>
</evidence>
<dbReference type="Proteomes" id="UP001205998">
    <property type="component" value="Unassembled WGS sequence"/>
</dbReference>
<feature type="compositionally biased region" description="Basic and acidic residues" evidence="16">
    <location>
        <begin position="237"/>
        <end position="247"/>
    </location>
</feature>
<keyword evidence="9" id="KW-0832">Ubl conjugation</keyword>
<feature type="region of interest" description="Disordered" evidence="16">
    <location>
        <begin position="193"/>
        <end position="255"/>
    </location>
</feature>
<keyword evidence="8" id="KW-0862">Zinc</keyword>
<keyword evidence="19" id="KW-1185">Reference proteome</keyword>
<feature type="domain" description="C2H2-type" evidence="17">
    <location>
        <begin position="443"/>
        <end position="470"/>
    </location>
</feature>
<dbReference type="GO" id="GO:0008270">
    <property type="term" value="F:zinc ion binding"/>
    <property type="evidence" value="ECO:0007669"/>
    <property type="project" value="UniProtKB-KW"/>
</dbReference>
<organism evidence="18 19">
    <name type="scientific">Silurus asotus</name>
    <name type="common">Amur catfish</name>
    <name type="synonym">Parasilurus asotus</name>
    <dbReference type="NCBI Taxonomy" id="30991"/>
    <lineage>
        <taxon>Eukaryota</taxon>
        <taxon>Metazoa</taxon>
        <taxon>Chordata</taxon>
        <taxon>Craniata</taxon>
        <taxon>Vertebrata</taxon>
        <taxon>Euteleostomi</taxon>
        <taxon>Actinopterygii</taxon>
        <taxon>Neopterygii</taxon>
        <taxon>Teleostei</taxon>
        <taxon>Ostariophysi</taxon>
        <taxon>Siluriformes</taxon>
        <taxon>Siluridae</taxon>
        <taxon>Silurus</taxon>
    </lineage>
</organism>
<keyword evidence="10" id="KW-0805">Transcription regulation</keyword>
<dbReference type="FunFam" id="3.30.160.60:FF:000182">
    <property type="entry name" value="zinc finger protein 366"/>
    <property type="match status" value="1"/>
</dbReference>
<evidence type="ECO:0000256" key="1">
    <source>
        <dbReference type="ARBA" id="ARBA00003767"/>
    </source>
</evidence>
<evidence type="ECO:0000256" key="8">
    <source>
        <dbReference type="ARBA" id="ARBA00022833"/>
    </source>
</evidence>
<dbReference type="Gene3D" id="3.30.160.60">
    <property type="entry name" value="Classic Zinc Finger"/>
    <property type="match status" value="10"/>
</dbReference>
<dbReference type="InterPro" id="IPR013087">
    <property type="entry name" value="Znf_C2H2_type"/>
</dbReference>
<feature type="compositionally biased region" description="Low complexity" evidence="16">
    <location>
        <begin position="205"/>
        <end position="219"/>
    </location>
</feature>
<feature type="compositionally biased region" description="Acidic residues" evidence="16">
    <location>
        <begin position="661"/>
        <end position="672"/>
    </location>
</feature>
<dbReference type="Pfam" id="PF13912">
    <property type="entry name" value="zf-C2H2_6"/>
    <property type="match status" value="1"/>
</dbReference>
<feature type="domain" description="C2H2-type" evidence="17">
    <location>
        <begin position="331"/>
        <end position="358"/>
    </location>
</feature>
<dbReference type="InterPro" id="IPR036236">
    <property type="entry name" value="Znf_C2H2_sf"/>
</dbReference>
<keyword evidence="6" id="KW-0677">Repeat</keyword>
<dbReference type="FunFam" id="3.30.160.60:FF:000191">
    <property type="entry name" value="zinc finger protein 366"/>
    <property type="match status" value="1"/>
</dbReference>
<evidence type="ECO:0000256" key="11">
    <source>
        <dbReference type="ARBA" id="ARBA00023125"/>
    </source>
</evidence>
<dbReference type="PANTHER" id="PTHR24376">
    <property type="entry name" value="ZINC FINGER PROTEIN"/>
    <property type="match status" value="1"/>
</dbReference>
<dbReference type="FunFam" id="3.30.160.60:FF:000451">
    <property type="entry name" value="Zinc finger protein 710"/>
    <property type="match status" value="1"/>
</dbReference>
<dbReference type="PANTHER" id="PTHR24376:SF243">
    <property type="entry name" value="C2H2-TYPE DOMAIN-CONTAINING PROTEIN"/>
    <property type="match status" value="1"/>
</dbReference>
<dbReference type="FunFam" id="3.30.160.60:FF:000161">
    <property type="entry name" value="Zinc finger protein 366"/>
    <property type="match status" value="1"/>
</dbReference>
<keyword evidence="12" id="KW-0804">Transcription</keyword>
<feature type="domain" description="C2H2-type" evidence="17">
    <location>
        <begin position="621"/>
        <end position="644"/>
    </location>
</feature>
<dbReference type="SUPFAM" id="SSF57667">
    <property type="entry name" value="beta-beta-alpha zinc fingers"/>
    <property type="match status" value="6"/>
</dbReference>
<dbReference type="EMBL" id="MU551647">
    <property type="protein sequence ID" value="KAI5620334.1"/>
    <property type="molecule type" value="Genomic_DNA"/>
</dbReference>
<feature type="domain" description="C2H2-type" evidence="17">
    <location>
        <begin position="415"/>
        <end position="442"/>
    </location>
</feature>
<dbReference type="GO" id="GO:0000978">
    <property type="term" value="F:RNA polymerase II cis-regulatory region sequence-specific DNA binding"/>
    <property type="evidence" value="ECO:0007669"/>
    <property type="project" value="TreeGrafter"/>
</dbReference>
<evidence type="ECO:0000256" key="6">
    <source>
        <dbReference type="ARBA" id="ARBA00022737"/>
    </source>
</evidence>
<feature type="domain" description="C2H2-type" evidence="17">
    <location>
        <begin position="387"/>
        <end position="414"/>
    </location>
</feature>
<dbReference type="FunFam" id="3.30.160.60:FF:000649">
    <property type="entry name" value="Zinc finger protein 710"/>
    <property type="match status" value="1"/>
</dbReference>
<dbReference type="SMART" id="SM00355">
    <property type="entry name" value="ZnF_C2H2"/>
    <property type="match status" value="11"/>
</dbReference>
<evidence type="ECO:0000256" key="16">
    <source>
        <dbReference type="SAM" id="MobiDB-lite"/>
    </source>
</evidence>